<dbReference type="OrthoDB" id="7774376at2"/>
<reference evidence="2 3" key="1">
    <citation type="submission" date="2016-11" db="EMBL/GenBank/DDBJ databases">
        <authorList>
            <person name="Jaros S."/>
            <person name="Januszkiewicz K."/>
            <person name="Wedrychowicz H."/>
        </authorList>
    </citation>
    <scope>NUCLEOTIDE SEQUENCE [LARGE SCALE GENOMIC DNA]</scope>
    <source>
        <strain evidence="2 3">GAS138</strain>
    </source>
</reference>
<name>A0A1M5P2T4_9BRAD</name>
<proteinExistence type="predicted"/>
<evidence type="ECO:0000313" key="2">
    <source>
        <dbReference type="EMBL" id="SHG96058.1"/>
    </source>
</evidence>
<evidence type="ECO:0000313" key="3">
    <source>
        <dbReference type="Proteomes" id="UP000189796"/>
    </source>
</evidence>
<keyword evidence="1" id="KW-0732">Signal</keyword>
<dbReference type="Proteomes" id="UP000189796">
    <property type="component" value="Chromosome I"/>
</dbReference>
<evidence type="ECO:0000256" key="1">
    <source>
        <dbReference type="SAM" id="SignalP"/>
    </source>
</evidence>
<feature type="chain" id="PRO_5012229104" evidence="1">
    <location>
        <begin position="31"/>
        <end position="155"/>
    </location>
</feature>
<feature type="signal peptide" evidence="1">
    <location>
        <begin position="1"/>
        <end position="30"/>
    </location>
</feature>
<gene>
    <name evidence="2" type="ORF">SAMN05443248_3201</name>
</gene>
<protein>
    <submittedName>
        <fullName evidence="2">Uncharacterized protein</fullName>
    </submittedName>
</protein>
<dbReference type="EMBL" id="LT670817">
    <property type="protein sequence ID" value="SHG96058.1"/>
    <property type="molecule type" value="Genomic_DNA"/>
</dbReference>
<dbReference type="RefSeq" id="WP_154072260.1">
    <property type="nucleotide sequence ID" value="NZ_LT670817.1"/>
</dbReference>
<organism evidence="2 3">
    <name type="scientific">Bradyrhizobium erythrophlei</name>
    <dbReference type="NCBI Taxonomy" id="1437360"/>
    <lineage>
        <taxon>Bacteria</taxon>
        <taxon>Pseudomonadati</taxon>
        <taxon>Pseudomonadota</taxon>
        <taxon>Alphaproteobacteria</taxon>
        <taxon>Hyphomicrobiales</taxon>
        <taxon>Nitrobacteraceae</taxon>
        <taxon>Bradyrhizobium</taxon>
    </lineage>
</organism>
<accession>A0A1M5P2T4</accession>
<dbReference type="AlphaFoldDB" id="A0A1M5P2T4"/>
<sequence length="155" mass="16988">MHQWQRLLRALGALGFLCTFCGLAGQPAYADGSVSSLGMGYGARDQAAFGRFLNVIQQYNASGERFRIDSHCQSACTMFLSIRNVCVTPGATLLFHAGGSMQKGIINPSTTQQMLSTYNAALQQYVTDKHFMDTFAFHPISGSEIIKRFGYPACR</sequence>